<reference evidence="2 3" key="1">
    <citation type="submission" date="2018-09" db="EMBL/GenBank/DDBJ databases">
        <title>Genomic Encyclopedia of Archaeal and Bacterial Type Strains, Phase II (KMG-II): from individual species to whole genera.</title>
        <authorList>
            <person name="Goeker M."/>
        </authorList>
    </citation>
    <scope>NUCLEOTIDE SEQUENCE [LARGE SCALE GENOMIC DNA]</scope>
    <source>
        <strain evidence="2 3">DSM 26283</strain>
    </source>
</reference>
<keyword evidence="1" id="KW-1133">Transmembrane helix</keyword>
<sequence>MSRIINFILIAVGGLIALYAQADENQNQYILIAGIVILMMGIYRTSRNIPSKVNREETNSEEEA</sequence>
<feature type="transmembrane region" description="Helical" evidence="1">
    <location>
        <begin position="5"/>
        <end position="22"/>
    </location>
</feature>
<proteinExistence type="predicted"/>
<evidence type="ECO:0000313" key="2">
    <source>
        <dbReference type="EMBL" id="RKE94741.1"/>
    </source>
</evidence>
<dbReference type="Proteomes" id="UP000284892">
    <property type="component" value="Unassembled WGS sequence"/>
</dbReference>
<dbReference type="EMBL" id="RAQJ01000003">
    <property type="protein sequence ID" value="RKE94741.1"/>
    <property type="molecule type" value="Genomic_DNA"/>
</dbReference>
<keyword evidence="1" id="KW-0472">Membrane</keyword>
<keyword evidence="1" id="KW-0812">Transmembrane</keyword>
<accession>A0A420DKL6</accession>
<name>A0A420DKL6_9FLAO</name>
<dbReference type="AlphaFoldDB" id="A0A420DKL6"/>
<keyword evidence="3" id="KW-1185">Reference proteome</keyword>
<evidence type="ECO:0000313" key="3">
    <source>
        <dbReference type="Proteomes" id="UP000284892"/>
    </source>
</evidence>
<comment type="caution">
    <text evidence="2">The sequence shown here is derived from an EMBL/GenBank/DDBJ whole genome shotgun (WGS) entry which is preliminary data.</text>
</comment>
<organism evidence="2 3">
    <name type="scientific">Ichthyenterobacterium magnum</name>
    <dbReference type="NCBI Taxonomy" id="1230530"/>
    <lineage>
        <taxon>Bacteria</taxon>
        <taxon>Pseudomonadati</taxon>
        <taxon>Bacteroidota</taxon>
        <taxon>Flavobacteriia</taxon>
        <taxon>Flavobacteriales</taxon>
        <taxon>Flavobacteriaceae</taxon>
        <taxon>Ichthyenterobacterium</taxon>
    </lineage>
</organism>
<protein>
    <submittedName>
        <fullName evidence="2">Uncharacterized protein</fullName>
    </submittedName>
</protein>
<evidence type="ECO:0000256" key="1">
    <source>
        <dbReference type="SAM" id="Phobius"/>
    </source>
</evidence>
<dbReference type="RefSeq" id="WP_245977227.1">
    <property type="nucleotide sequence ID" value="NZ_RAQJ01000003.1"/>
</dbReference>
<gene>
    <name evidence="2" type="ORF">BXY80_1753</name>
</gene>
<feature type="transmembrane region" description="Helical" evidence="1">
    <location>
        <begin position="28"/>
        <end position="45"/>
    </location>
</feature>